<organism evidence="2 3">
    <name type="scientific">Olsenella profusa F0195</name>
    <dbReference type="NCBI Taxonomy" id="1125712"/>
    <lineage>
        <taxon>Bacteria</taxon>
        <taxon>Bacillati</taxon>
        <taxon>Actinomycetota</taxon>
        <taxon>Coriobacteriia</taxon>
        <taxon>Coriobacteriales</taxon>
        <taxon>Atopobiaceae</taxon>
        <taxon>Olsenella</taxon>
    </lineage>
</organism>
<feature type="compositionally biased region" description="Basic and acidic residues" evidence="1">
    <location>
        <begin position="10"/>
        <end position="19"/>
    </location>
</feature>
<evidence type="ECO:0000313" key="3">
    <source>
        <dbReference type="Proteomes" id="UP000016638"/>
    </source>
</evidence>
<dbReference type="Proteomes" id="UP000016638">
    <property type="component" value="Unassembled WGS sequence"/>
</dbReference>
<proteinExistence type="predicted"/>
<protein>
    <submittedName>
        <fullName evidence="2">Uncharacterized protein</fullName>
    </submittedName>
</protein>
<keyword evidence="3" id="KW-1185">Reference proteome</keyword>
<evidence type="ECO:0000256" key="1">
    <source>
        <dbReference type="SAM" id="MobiDB-lite"/>
    </source>
</evidence>
<dbReference type="STRING" id="1125712.HMPREF1316_2387"/>
<reference evidence="2 3" key="1">
    <citation type="submission" date="2013-08" db="EMBL/GenBank/DDBJ databases">
        <authorList>
            <person name="Durkin A.S."/>
            <person name="Haft D.R."/>
            <person name="McCorrison J."/>
            <person name="Torralba M."/>
            <person name="Gillis M."/>
            <person name="Haft D.H."/>
            <person name="Methe B."/>
            <person name="Sutton G."/>
            <person name="Nelson K.E."/>
        </authorList>
    </citation>
    <scope>NUCLEOTIDE SEQUENCE [LARGE SCALE GENOMIC DNA]</scope>
    <source>
        <strain evidence="2 3">F0195</strain>
    </source>
</reference>
<dbReference type="RefSeq" id="WP_021726295.1">
    <property type="nucleotide sequence ID" value="NZ_AWEZ01000047.1"/>
</dbReference>
<dbReference type="PATRIC" id="fig|1125712.3.peg.1446"/>
<accession>U2TNK9</accession>
<dbReference type="AlphaFoldDB" id="U2TNK9"/>
<evidence type="ECO:0000313" key="2">
    <source>
        <dbReference type="EMBL" id="ERL08020.1"/>
    </source>
</evidence>
<feature type="region of interest" description="Disordered" evidence="1">
    <location>
        <begin position="1"/>
        <end position="32"/>
    </location>
</feature>
<sequence length="69" mass="7745">MLPRLVNSMTREEIEREGYEVPSGGGTGGRPGWRVTVEGMDDAQMDAMTEFLRAHGLRARRRMVPRGGR</sequence>
<gene>
    <name evidence="2" type="ORF">HMPREF1316_2387</name>
</gene>
<comment type="caution">
    <text evidence="2">The sequence shown here is derived from an EMBL/GenBank/DDBJ whole genome shotgun (WGS) entry which is preliminary data.</text>
</comment>
<dbReference type="EMBL" id="AWEZ01000047">
    <property type="protein sequence ID" value="ERL08020.1"/>
    <property type="molecule type" value="Genomic_DNA"/>
</dbReference>
<name>U2TNK9_9ACTN</name>